<proteinExistence type="predicted"/>
<sequence length="49" mass="5574">MRDTASSDTIGMERVGKRKHIALFTPDRPEKGCQLQRVVKGGCRKVLFR</sequence>
<accession>A0A450RYN1</accession>
<dbReference type="EMBL" id="CAADEW010000006">
    <property type="protein sequence ID" value="VFJ44303.1"/>
    <property type="molecule type" value="Genomic_DNA"/>
</dbReference>
<reference evidence="1" key="1">
    <citation type="submission" date="2019-02" db="EMBL/GenBank/DDBJ databases">
        <authorList>
            <person name="Gruber-Vodicka R. H."/>
            <person name="Seah K. B. B."/>
        </authorList>
    </citation>
    <scope>NUCLEOTIDE SEQUENCE</scope>
    <source>
        <strain evidence="1">BECK_BZ15</strain>
    </source>
</reference>
<name>A0A450RYN1_9GAMM</name>
<organism evidence="1">
    <name type="scientific">Candidatus Kentrum sp. FW</name>
    <dbReference type="NCBI Taxonomy" id="2126338"/>
    <lineage>
        <taxon>Bacteria</taxon>
        <taxon>Pseudomonadati</taxon>
        <taxon>Pseudomonadota</taxon>
        <taxon>Gammaproteobacteria</taxon>
        <taxon>Candidatus Kentrum</taxon>
    </lineage>
</organism>
<gene>
    <name evidence="1" type="ORF">BECKFW1821A_GA0114235_100640</name>
</gene>
<evidence type="ECO:0000313" key="1">
    <source>
        <dbReference type="EMBL" id="VFJ44303.1"/>
    </source>
</evidence>
<protein>
    <submittedName>
        <fullName evidence="1">Uncharacterized protein</fullName>
    </submittedName>
</protein>
<dbReference type="AlphaFoldDB" id="A0A450RYN1"/>